<reference evidence="1 2" key="1">
    <citation type="submission" date="2015-01" db="EMBL/GenBank/DDBJ databases">
        <title>Genome Sequencing of Rickettsiales.</title>
        <authorList>
            <person name="Daugherty S.C."/>
            <person name="Su Q."/>
            <person name="Abolude K."/>
            <person name="Beier-Sexton M."/>
            <person name="Carlyon J.A."/>
            <person name="Carter R."/>
            <person name="Day N.P."/>
            <person name="Dumler S.J."/>
            <person name="Dyachenko V."/>
            <person name="Godinez A."/>
            <person name="Kurtti T.J."/>
            <person name="Lichay M."/>
            <person name="Mullins K.E."/>
            <person name="Ott S."/>
            <person name="Pappas-Brown V."/>
            <person name="Paris D.H."/>
            <person name="Patel P."/>
            <person name="Richards A.L."/>
            <person name="Sadzewicz L."/>
            <person name="Sears K."/>
            <person name="Seidman D."/>
            <person name="Sengamalay N."/>
            <person name="Stenos J."/>
            <person name="Tallon L.J."/>
            <person name="Vincent G."/>
            <person name="Fraser C.M."/>
            <person name="Munderloh U."/>
            <person name="Dunning-Hotopp J.C."/>
        </authorList>
    </citation>
    <scope>NUCLEOTIDE SEQUENCE [LARGE SCALE GENOMIC DNA]</scope>
    <source>
        <strain evidence="1 2">CRT53-1</strain>
    </source>
</reference>
<proteinExistence type="predicted"/>
<gene>
    <name evidence="1" type="ORF">APHCRT_0713</name>
</gene>
<sequence>MPSLYAWHFLLFSIFHMSLLHCFSELSIASIVIDSQNWYAIL</sequence>
<dbReference type="AlphaFoldDB" id="A0A0F3Q210"/>
<dbReference type="Proteomes" id="UP000033722">
    <property type="component" value="Unassembled WGS sequence"/>
</dbReference>
<evidence type="ECO:0000313" key="1">
    <source>
        <dbReference type="EMBL" id="KJV86186.1"/>
    </source>
</evidence>
<protein>
    <submittedName>
        <fullName evidence="1">Uncharacterized protein</fullName>
    </submittedName>
</protein>
<name>A0A0F3Q210_ANAPH</name>
<evidence type="ECO:0000313" key="2">
    <source>
        <dbReference type="Proteomes" id="UP000033722"/>
    </source>
</evidence>
<comment type="caution">
    <text evidence="1">The sequence shown here is derived from an EMBL/GenBank/DDBJ whole genome shotgun (WGS) entry which is preliminary data.</text>
</comment>
<accession>A0A0F3Q210</accession>
<organism evidence="1 2">
    <name type="scientific">Anaplasma phagocytophilum str. CRT53-1</name>
    <dbReference type="NCBI Taxonomy" id="1359157"/>
    <lineage>
        <taxon>Bacteria</taxon>
        <taxon>Pseudomonadati</taxon>
        <taxon>Pseudomonadota</taxon>
        <taxon>Alphaproteobacteria</taxon>
        <taxon>Rickettsiales</taxon>
        <taxon>Anaplasmataceae</taxon>
        <taxon>Anaplasma</taxon>
        <taxon>phagocytophilum group</taxon>
    </lineage>
</organism>
<dbReference type="EMBL" id="LAOD01000016">
    <property type="protein sequence ID" value="KJV86186.1"/>
    <property type="molecule type" value="Genomic_DNA"/>
</dbReference>